<evidence type="ECO:0000256" key="1">
    <source>
        <dbReference type="SAM" id="Phobius"/>
    </source>
</evidence>
<dbReference type="PANTHER" id="PTHR37422">
    <property type="entry name" value="TEICHURONIC ACID BIOSYNTHESIS PROTEIN TUAE"/>
    <property type="match status" value="1"/>
</dbReference>
<gene>
    <name evidence="2" type="ORF">BMT55_03520</name>
</gene>
<keyword evidence="3" id="KW-1185">Reference proteome</keyword>
<feature type="transmembrane region" description="Helical" evidence="1">
    <location>
        <begin position="196"/>
        <end position="226"/>
    </location>
</feature>
<feature type="transmembrane region" description="Helical" evidence="1">
    <location>
        <begin position="163"/>
        <end position="184"/>
    </location>
</feature>
<keyword evidence="1" id="KW-0472">Membrane</keyword>
<keyword evidence="1" id="KW-1133">Transmembrane helix</keyword>
<dbReference type="PANTHER" id="PTHR37422:SF13">
    <property type="entry name" value="LIPOPOLYSACCHARIDE BIOSYNTHESIS PROTEIN PA4999-RELATED"/>
    <property type="match status" value="1"/>
</dbReference>
<dbReference type="RefSeq" id="WP_052164984.1">
    <property type="nucleotide sequence ID" value="NZ_BJEY01000017.1"/>
</dbReference>
<sequence>MANITAFFITLLMALFAGPLKEILPQFGYIDKVVTVVFALCAIMKLVYMERKGQYTLRPRDIGLFVLTIIFIIYSFLPNMFHQPSNTLSLQIYSMFSLIKYAITFWSGLYLFRNLKLQKTTQYFKIISVTFTTICLILGIANLKLHFLSTFDIRFGFETVSFGFGHPAQFAAAVIIITIIHSFISWSEKDKVPYLLIFANFALVILAGRTTSIGFYLCMMLLLLILPHIRRIPIYIYFLVAGVLAWFGRDRVVSQFFGSEDEARGVLLNTGLQIASEHAPLGAGLGMFGSHASRLNYSPLYETYNISKVWGLSQEYPSFIADSFWAMVFGELGFMGAAFIIFLFGYIVWLLYKEVQINDYQTKFLIMLPLIYAFITSPMDTVMVSGTMVTIVLAVIYMVALKNEYQENRGEEAVL</sequence>
<feature type="transmembrane region" description="Helical" evidence="1">
    <location>
        <begin position="62"/>
        <end position="81"/>
    </location>
</feature>
<dbReference type="EMBL" id="MPDH01000003">
    <property type="protein sequence ID" value="PNP93850.1"/>
    <property type="molecule type" value="Genomic_DNA"/>
</dbReference>
<feature type="transmembrane region" description="Helical" evidence="1">
    <location>
        <begin position="33"/>
        <end position="50"/>
    </location>
</feature>
<dbReference type="InterPro" id="IPR051533">
    <property type="entry name" value="WaaL-like"/>
</dbReference>
<proteinExistence type="predicted"/>
<evidence type="ECO:0000313" key="3">
    <source>
        <dbReference type="Proteomes" id="UP000236500"/>
    </source>
</evidence>
<dbReference type="Proteomes" id="UP000236500">
    <property type="component" value="Unassembled WGS sequence"/>
</dbReference>
<feature type="transmembrane region" description="Helical" evidence="1">
    <location>
        <begin position="371"/>
        <end position="399"/>
    </location>
</feature>
<feature type="transmembrane region" description="Helical" evidence="1">
    <location>
        <begin position="93"/>
        <end position="112"/>
    </location>
</feature>
<evidence type="ECO:0000313" key="2">
    <source>
        <dbReference type="EMBL" id="PNP93850.1"/>
    </source>
</evidence>
<keyword evidence="1" id="KW-0812">Transmembrane</keyword>
<evidence type="ECO:0008006" key="4">
    <source>
        <dbReference type="Google" id="ProtNLM"/>
    </source>
</evidence>
<name>A0ABX4XRU2_9LIST</name>
<accession>A0ABX4XRU2</accession>
<organism evidence="2 3">
    <name type="scientific">Listeria newyorkensis</name>
    <dbReference type="NCBI Taxonomy" id="1497681"/>
    <lineage>
        <taxon>Bacteria</taxon>
        <taxon>Bacillati</taxon>
        <taxon>Bacillota</taxon>
        <taxon>Bacilli</taxon>
        <taxon>Bacillales</taxon>
        <taxon>Listeriaceae</taxon>
        <taxon>Listeria</taxon>
    </lineage>
</organism>
<feature type="transmembrane region" description="Helical" evidence="1">
    <location>
        <begin position="124"/>
        <end position="143"/>
    </location>
</feature>
<feature type="transmembrane region" description="Helical" evidence="1">
    <location>
        <begin position="324"/>
        <end position="351"/>
    </location>
</feature>
<reference evidence="2 3" key="1">
    <citation type="submission" date="2016-11" db="EMBL/GenBank/DDBJ databases">
        <title>Whole Genome Sequence of Listeria newyorkensis.</title>
        <authorList>
            <person name="Frink S."/>
            <person name="Morales C."/>
            <person name="Kiang D."/>
        </authorList>
    </citation>
    <scope>NUCLEOTIDE SEQUENCE [LARGE SCALE GENOMIC DNA]</scope>
    <source>
        <strain evidence="2 3">F1604011-044</strain>
    </source>
</reference>
<feature type="transmembrane region" description="Helical" evidence="1">
    <location>
        <begin position="232"/>
        <end position="248"/>
    </location>
</feature>
<comment type="caution">
    <text evidence="2">The sequence shown here is derived from an EMBL/GenBank/DDBJ whole genome shotgun (WGS) entry which is preliminary data.</text>
</comment>
<protein>
    <recommendedName>
        <fullName evidence="4">O-antigen ligase</fullName>
    </recommendedName>
</protein>